<evidence type="ECO:0000313" key="5">
    <source>
        <dbReference type="EMBL" id="GHO59535.1"/>
    </source>
</evidence>
<dbReference type="PANTHER" id="PTHR44688">
    <property type="entry name" value="DNA-BINDING TRANSCRIPTIONAL ACTIVATOR DEVR_DOSR"/>
    <property type="match status" value="1"/>
</dbReference>
<gene>
    <name evidence="5" type="primary">malT_8</name>
    <name evidence="5" type="ORF">KSB_80100</name>
</gene>
<dbReference type="SUPFAM" id="SSF48452">
    <property type="entry name" value="TPR-like"/>
    <property type="match status" value="1"/>
</dbReference>
<dbReference type="EMBL" id="BNJG01000003">
    <property type="protein sequence ID" value="GHO59535.1"/>
    <property type="molecule type" value="Genomic_DNA"/>
</dbReference>
<dbReference type="InterPro" id="IPR000792">
    <property type="entry name" value="Tscrpt_reg_LuxR_C"/>
</dbReference>
<dbReference type="RefSeq" id="WP_201375712.1">
    <property type="nucleotide sequence ID" value="NZ_BNJG01000003.1"/>
</dbReference>
<dbReference type="PRINTS" id="PR00038">
    <property type="entry name" value="HTHLUXR"/>
</dbReference>
<dbReference type="InterPro" id="IPR019734">
    <property type="entry name" value="TPR_rpt"/>
</dbReference>
<evidence type="ECO:0000256" key="3">
    <source>
        <dbReference type="ARBA" id="ARBA00023163"/>
    </source>
</evidence>
<dbReference type="Proteomes" id="UP000654345">
    <property type="component" value="Unassembled WGS sequence"/>
</dbReference>
<feature type="domain" description="HTH luxR-type" evidence="4">
    <location>
        <begin position="936"/>
        <end position="1001"/>
    </location>
</feature>
<keyword evidence="2" id="KW-0238">DNA-binding</keyword>
<dbReference type="SMART" id="SM00028">
    <property type="entry name" value="TPR"/>
    <property type="match status" value="5"/>
</dbReference>
<dbReference type="SUPFAM" id="SSF46894">
    <property type="entry name" value="C-terminal effector domain of the bipartite response regulators"/>
    <property type="match status" value="1"/>
</dbReference>
<dbReference type="InterPro" id="IPR036388">
    <property type="entry name" value="WH-like_DNA-bd_sf"/>
</dbReference>
<dbReference type="InterPro" id="IPR041664">
    <property type="entry name" value="AAA_16"/>
</dbReference>
<proteinExistence type="predicted"/>
<accession>A0ABQ3V3R5</accession>
<evidence type="ECO:0000256" key="2">
    <source>
        <dbReference type="ARBA" id="ARBA00023125"/>
    </source>
</evidence>
<dbReference type="Gene3D" id="1.10.10.10">
    <property type="entry name" value="Winged helix-like DNA-binding domain superfamily/Winged helix DNA-binding domain"/>
    <property type="match status" value="1"/>
</dbReference>
<evidence type="ECO:0000259" key="4">
    <source>
        <dbReference type="PROSITE" id="PS50043"/>
    </source>
</evidence>
<protein>
    <submittedName>
        <fullName evidence="5">Helix-turn-helix transcriptional regulator</fullName>
    </submittedName>
</protein>
<dbReference type="InterPro" id="IPR011990">
    <property type="entry name" value="TPR-like_helical_dom_sf"/>
</dbReference>
<dbReference type="SMART" id="SM00421">
    <property type="entry name" value="HTH_LUXR"/>
    <property type="match status" value="1"/>
</dbReference>
<dbReference type="PROSITE" id="PS50043">
    <property type="entry name" value="HTH_LUXR_2"/>
    <property type="match status" value="1"/>
</dbReference>
<evidence type="ECO:0000256" key="1">
    <source>
        <dbReference type="ARBA" id="ARBA00023015"/>
    </source>
</evidence>
<comment type="caution">
    <text evidence="5">The sequence shown here is derived from an EMBL/GenBank/DDBJ whole genome shotgun (WGS) entry which is preliminary data.</text>
</comment>
<keyword evidence="6" id="KW-1185">Reference proteome</keyword>
<evidence type="ECO:0000313" key="6">
    <source>
        <dbReference type="Proteomes" id="UP000654345"/>
    </source>
</evidence>
<dbReference type="InterPro" id="IPR027417">
    <property type="entry name" value="P-loop_NTPase"/>
</dbReference>
<dbReference type="InterPro" id="IPR016032">
    <property type="entry name" value="Sig_transdc_resp-reg_C-effctor"/>
</dbReference>
<dbReference type="Pfam" id="PF17874">
    <property type="entry name" value="TPR_MalT"/>
    <property type="match status" value="1"/>
</dbReference>
<reference evidence="5 6" key="1">
    <citation type="journal article" date="2021" name="Int. J. Syst. Evol. Microbiol.">
        <title>Reticulibacter mediterranei gen. nov., sp. nov., within the new family Reticulibacteraceae fam. nov., and Ktedonospora formicarum gen. nov., sp. nov., Ktedonobacter robiniae sp. nov., Dictyobacter formicarum sp. nov. and Dictyobacter arantiisoli sp. nov., belonging to the class Ktedonobacteria.</title>
        <authorList>
            <person name="Yabe S."/>
            <person name="Zheng Y."/>
            <person name="Wang C.M."/>
            <person name="Sakai Y."/>
            <person name="Abe K."/>
            <person name="Yokota A."/>
            <person name="Donadio S."/>
            <person name="Cavaletti L."/>
            <person name="Monciardini P."/>
        </authorList>
    </citation>
    <scope>NUCLEOTIDE SEQUENCE [LARGE SCALE GENOMIC DNA]</scope>
    <source>
        <strain evidence="5 6">SOSP1-30</strain>
    </source>
</reference>
<name>A0ABQ3V3R5_9CHLR</name>
<dbReference type="InterPro" id="IPR059106">
    <property type="entry name" value="WHD_MalT"/>
</dbReference>
<dbReference type="Pfam" id="PF00196">
    <property type="entry name" value="GerE"/>
    <property type="match status" value="1"/>
</dbReference>
<keyword evidence="3" id="KW-0804">Transcription</keyword>
<sequence>MARMTARVQWGLLNTHDDTQAISVGSPDWFGWLKEHRVFRFTSPSGNFTARKEQRAAGWYWYVYRRQHGSLRNAYLGKSEELTLSRLTEIANTLNTVPTFSRQNAIPLAQQILLTTKITPPALSPTIIARPRLTALLREYASCKLLLVTGPAGSGKTTLLSSWLYESSFPVAWVSLDASDNDPGRFWSYLLTALQKHFPGFANHLLTLLPTLQTDTLEPFLILLINALATLPNEIVLVLDDYHLLTSQPIHESVAFLLEHMPEQLRMVVASRSLPPLPVARLRARGGLAEFDFADLRFTTQETRELLEALIGDFLPDENFSRLLERMEGWATGLTLAAQALRAGHRRTYAQAPPQRDSQAIFEYLASEVLSHQSVQMCDFLLHTSILERFHGELCDAITLQKQSQDLLRQLEHENLFLSPLDKHHLWYRYHQLFKDFLRNRLEQTYPAQIPMLYGRAAQWYAQNDMQAEAITYALQGQDFALAAQLIEKQGQDVLMRHEVIMLGTWLRALPEEVIYDRPHLCVFAAWTLLHTSHTGSIERYLHAAEHGPGNTCLEEDERRLLWGEIAAIRARVAIYQNRVEDGVTLARQALGWLSQDDHSARGEAVLSLGTASEVLGETQVAENAYREAIEHSKQCGNLRATMLAFRSLAMLYRDQGRLHLARKLYEDGLEYALQTHQEHLLPVGFLHVGLGELFYEWNDLEAAEHYLREGITLGQRGGDVKIWLLGYVGLIYTTLACGKHEQVWSLFTEAEHLARQTNFTRGIAWLKLIRPRLSALQGDTVPLLDWAQECELDLDSELDGFYEYDYHQLAQAFIELHKPDLALRLLHRLQARAEQTRRPGLKLSLLLSMARAYVQQERPDRALASLEEALSLAEPQRYMRTFIDEGPQIASLLKRLRQSYQQSTSAAQSCSLGYLNRLLSAFHSTYSPQPGQVSATFLAEQLSQREQEVLRLLASGHSNAEIAETLIIGLNTVKTHLKNIYGKLGTHNRTQAIAQARTLHLL</sequence>
<dbReference type="Pfam" id="PF25873">
    <property type="entry name" value="WHD_MalT"/>
    <property type="match status" value="1"/>
</dbReference>
<dbReference type="SUPFAM" id="SSF52540">
    <property type="entry name" value="P-loop containing nucleoside triphosphate hydrolases"/>
    <property type="match status" value="1"/>
</dbReference>
<dbReference type="Gene3D" id="1.25.40.10">
    <property type="entry name" value="Tetratricopeptide repeat domain"/>
    <property type="match status" value="1"/>
</dbReference>
<dbReference type="Gene3D" id="3.40.50.300">
    <property type="entry name" value="P-loop containing nucleotide triphosphate hydrolases"/>
    <property type="match status" value="1"/>
</dbReference>
<dbReference type="PROSITE" id="PS00622">
    <property type="entry name" value="HTH_LUXR_1"/>
    <property type="match status" value="1"/>
</dbReference>
<dbReference type="Pfam" id="PF13191">
    <property type="entry name" value="AAA_16"/>
    <property type="match status" value="1"/>
</dbReference>
<organism evidence="5 6">
    <name type="scientific">Ktedonobacter robiniae</name>
    <dbReference type="NCBI Taxonomy" id="2778365"/>
    <lineage>
        <taxon>Bacteria</taxon>
        <taxon>Bacillati</taxon>
        <taxon>Chloroflexota</taxon>
        <taxon>Ktedonobacteria</taxon>
        <taxon>Ktedonobacterales</taxon>
        <taxon>Ktedonobacteraceae</taxon>
        <taxon>Ktedonobacter</taxon>
    </lineage>
</organism>
<dbReference type="CDD" id="cd06170">
    <property type="entry name" value="LuxR_C_like"/>
    <property type="match status" value="1"/>
</dbReference>
<keyword evidence="1" id="KW-0805">Transcription regulation</keyword>
<dbReference type="InterPro" id="IPR041617">
    <property type="entry name" value="TPR_MalT"/>
</dbReference>
<dbReference type="PANTHER" id="PTHR44688:SF16">
    <property type="entry name" value="DNA-BINDING TRANSCRIPTIONAL ACTIVATOR DEVR_DOSR"/>
    <property type="match status" value="1"/>
</dbReference>